<name>A0A9D1M1K4_9FIRM</name>
<dbReference type="Pfam" id="PF11907">
    <property type="entry name" value="DUF3427"/>
    <property type="match status" value="1"/>
</dbReference>
<feature type="domain" description="DUF3427" evidence="1">
    <location>
        <begin position="5"/>
        <end position="126"/>
    </location>
</feature>
<dbReference type="InterPro" id="IPR021835">
    <property type="entry name" value="DUF3427"/>
</dbReference>
<evidence type="ECO:0000313" key="3">
    <source>
        <dbReference type="EMBL" id="HIU51909.1"/>
    </source>
</evidence>
<dbReference type="Pfam" id="PF13020">
    <property type="entry name" value="NOV_C"/>
    <property type="match status" value="1"/>
</dbReference>
<reference evidence="3" key="1">
    <citation type="submission" date="2020-10" db="EMBL/GenBank/DDBJ databases">
        <authorList>
            <person name="Gilroy R."/>
        </authorList>
    </citation>
    <scope>NUCLEOTIDE SEQUENCE</scope>
    <source>
        <strain evidence="3">CHK195-15760</strain>
    </source>
</reference>
<feature type="domain" description="Protein NO VEIN C-terminal" evidence="2">
    <location>
        <begin position="214"/>
        <end position="307"/>
    </location>
</feature>
<evidence type="ECO:0000259" key="1">
    <source>
        <dbReference type="Pfam" id="PF11907"/>
    </source>
</evidence>
<comment type="caution">
    <text evidence="3">The sequence shown here is derived from an EMBL/GenBank/DDBJ whole genome shotgun (WGS) entry which is preliminary data.</text>
</comment>
<dbReference type="EMBL" id="DVNH01000032">
    <property type="protein sequence ID" value="HIU51909.1"/>
    <property type="molecule type" value="Genomic_DNA"/>
</dbReference>
<reference evidence="3" key="2">
    <citation type="journal article" date="2021" name="PeerJ">
        <title>Extensive microbial diversity within the chicken gut microbiome revealed by metagenomics and culture.</title>
        <authorList>
            <person name="Gilroy R."/>
            <person name="Ravi A."/>
            <person name="Getino M."/>
            <person name="Pursley I."/>
            <person name="Horton D.L."/>
            <person name="Alikhan N.F."/>
            <person name="Baker D."/>
            <person name="Gharbi K."/>
            <person name="Hall N."/>
            <person name="Watson M."/>
            <person name="Adriaenssens E.M."/>
            <person name="Foster-Nyarko E."/>
            <person name="Jarju S."/>
            <person name="Secka A."/>
            <person name="Antonio M."/>
            <person name="Oren A."/>
            <person name="Chaudhuri R.R."/>
            <person name="La Ragione R."/>
            <person name="Hildebrand F."/>
            <person name="Pallen M.J."/>
        </authorList>
    </citation>
    <scope>NUCLEOTIDE SEQUENCE</scope>
    <source>
        <strain evidence="3">CHK195-15760</strain>
    </source>
</reference>
<gene>
    <name evidence="3" type="ORF">IAB70_04745</name>
</gene>
<protein>
    <submittedName>
        <fullName evidence="3">DUF3427 domain-containing protein</fullName>
    </submittedName>
</protein>
<dbReference type="AlphaFoldDB" id="A0A9D1M1K4"/>
<accession>A0A9D1M1K4</accession>
<evidence type="ECO:0000313" key="4">
    <source>
        <dbReference type="Proteomes" id="UP000824093"/>
    </source>
</evidence>
<dbReference type="Proteomes" id="UP000824093">
    <property type="component" value="Unassembled WGS sequence"/>
</dbReference>
<organism evidence="3 4">
    <name type="scientific">Candidatus Merdicola faecigallinarum</name>
    <dbReference type="NCBI Taxonomy" id="2840862"/>
    <lineage>
        <taxon>Bacteria</taxon>
        <taxon>Bacillati</taxon>
        <taxon>Bacillota</taxon>
        <taxon>Clostridia</taxon>
        <taxon>Candidatus Merdicola</taxon>
    </lineage>
</organism>
<sequence>MKKLVRFEKYSREDIHDIFSPNTKFVPNTGTWGLQGIIRVPETKSDYIFIVTYKSKQSLKELDENIDENGILTWRSQKRQKLNSPMIKDFINHDYLKNNIYLFLRTSEKEDYEYMGLLAYVEHDNQRERPVYFKWQILDWNNKNKENLKNDEKLLDFEKDNNTDKMELQLSEDDTEYIYEINERKGKDTKEFYSNKNYNFEGEAKKNSAVGKKGEDLVVEYEKMKLIAEGRNDLAEKVFATRNIAGNAERFDVLSYDKDGNEKYIEVKTTKGNLDNLFYISENEIAFSEEYPENYYLYRIYKFDTETMSAFLSIKKGPIERKYLQSVNYVGRIGEKRSEI</sequence>
<proteinExistence type="predicted"/>
<dbReference type="InterPro" id="IPR024975">
    <property type="entry name" value="NOV_C"/>
</dbReference>
<evidence type="ECO:0000259" key="2">
    <source>
        <dbReference type="Pfam" id="PF13020"/>
    </source>
</evidence>